<organism evidence="17 18">
    <name type="scientific">Albibacterium profundi</name>
    <dbReference type="NCBI Taxonomy" id="3134906"/>
    <lineage>
        <taxon>Bacteria</taxon>
        <taxon>Pseudomonadati</taxon>
        <taxon>Bacteroidota</taxon>
        <taxon>Sphingobacteriia</taxon>
        <taxon>Sphingobacteriales</taxon>
        <taxon>Sphingobacteriaceae</taxon>
        <taxon>Albibacterium</taxon>
    </lineage>
</organism>
<keyword evidence="10 13" id="KW-0143">Chaperone</keyword>
<evidence type="ECO:0000259" key="16">
    <source>
        <dbReference type="Pfam" id="PF14849"/>
    </source>
</evidence>
<comment type="subunit">
    <text evidence="13">Interacts with the Sec translocase complex via SecD. Specifically interacts with transmembrane segments of nascent integral membrane proteins during membrane integration.</text>
</comment>
<dbReference type="NCBIfam" id="TIGR03592">
    <property type="entry name" value="yidC_oxa1_cterm"/>
    <property type="match status" value="1"/>
</dbReference>
<comment type="function">
    <text evidence="13">Required for the insertion and/or proper folding and/or complex formation of integral membrane proteins into the membrane. Involved in integration of membrane proteins that insert both dependently and independently of the Sec translocase complex, as well as at least some lipoproteins. Aids folding of multispanning membrane proteins.</text>
</comment>
<evidence type="ECO:0000256" key="1">
    <source>
        <dbReference type="ARBA" id="ARBA00004429"/>
    </source>
</evidence>
<evidence type="ECO:0000256" key="3">
    <source>
        <dbReference type="ARBA" id="ARBA00015325"/>
    </source>
</evidence>
<evidence type="ECO:0000256" key="8">
    <source>
        <dbReference type="ARBA" id="ARBA00022989"/>
    </source>
</evidence>
<evidence type="ECO:0000256" key="13">
    <source>
        <dbReference type="HAMAP-Rule" id="MF_01810"/>
    </source>
</evidence>
<evidence type="ECO:0000256" key="12">
    <source>
        <dbReference type="ARBA" id="ARBA00033342"/>
    </source>
</evidence>
<dbReference type="InterPro" id="IPR038221">
    <property type="entry name" value="YidC_periplasmic_sf"/>
</dbReference>
<evidence type="ECO:0000256" key="4">
    <source>
        <dbReference type="ARBA" id="ARBA00022448"/>
    </source>
</evidence>
<dbReference type="InterPro" id="IPR047196">
    <property type="entry name" value="YidC_ALB_C"/>
</dbReference>
<dbReference type="NCBIfam" id="TIGR03593">
    <property type="entry name" value="yidC_nterm"/>
    <property type="match status" value="1"/>
</dbReference>
<feature type="domain" description="Membrane insertase YidC/Oxa/ALB C-terminal" evidence="15">
    <location>
        <begin position="377"/>
        <end position="568"/>
    </location>
</feature>
<keyword evidence="5 13" id="KW-1003">Cell membrane</keyword>
<feature type="transmembrane region" description="Helical" evidence="13">
    <location>
        <begin position="488"/>
        <end position="517"/>
    </location>
</feature>
<keyword evidence="4 13" id="KW-0813">Transport</keyword>
<keyword evidence="18" id="KW-1185">Reference proteome</keyword>
<keyword evidence="6 13" id="KW-0812">Transmembrane</keyword>
<evidence type="ECO:0000256" key="9">
    <source>
        <dbReference type="ARBA" id="ARBA00023136"/>
    </source>
</evidence>
<dbReference type="CDD" id="cd20070">
    <property type="entry name" value="5TM_YidC_Alb3"/>
    <property type="match status" value="1"/>
</dbReference>
<evidence type="ECO:0000256" key="7">
    <source>
        <dbReference type="ARBA" id="ARBA00022927"/>
    </source>
</evidence>
<evidence type="ECO:0000256" key="2">
    <source>
        <dbReference type="ARBA" id="ARBA00010527"/>
    </source>
</evidence>
<feature type="region of interest" description="Disordered" evidence="14">
    <location>
        <begin position="581"/>
        <end position="627"/>
    </location>
</feature>
<dbReference type="InterPro" id="IPR028055">
    <property type="entry name" value="YidC/Oxa/ALB_C"/>
</dbReference>
<dbReference type="Pfam" id="PF02096">
    <property type="entry name" value="60KD_IMP"/>
    <property type="match status" value="1"/>
</dbReference>
<dbReference type="PANTHER" id="PTHR12428:SF65">
    <property type="entry name" value="CYTOCHROME C OXIDASE ASSEMBLY PROTEIN COX18, MITOCHONDRIAL"/>
    <property type="match status" value="1"/>
</dbReference>
<dbReference type="PANTHER" id="PTHR12428">
    <property type="entry name" value="OXA1"/>
    <property type="match status" value="1"/>
</dbReference>
<feature type="transmembrane region" description="Helical" evidence="13">
    <location>
        <begin position="529"/>
        <end position="545"/>
    </location>
</feature>
<comment type="subcellular location">
    <subcellularLocation>
        <location evidence="1">Cell inner membrane</location>
        <topology evidence="1">Multi-pass membrane protein</topology>
    </subcellularLocation>
    <subcellularLocation>
        <location evidence="13">Cell membrane</location>
        <topology evidence="13">Multi-pass membrane protein</topology>
    </subcellularLocation>
</comment>
<feature type="transmembrane region" description="Helical" evidence="13">
    <location>
        <begin position="375"/>
        <end position="397"/>
    </location>
</feature>
<comment type="similarity">
    <text evidence="2 13">Belongs to the OXA1/ALB3/YidC family. Type 1 subfamily.</text>
</comment>
<keyword evidence="8 13" id="KW-1133">Transmembrane helix</keyword>
<evidence type="ECO:0000256" key="11">
    <source>
        <dbReference type="ARBA" id="ARBA00033245"/>
    </source>
</evidence>
<evidence type="ECO:0000256" key="6">
    <source>
        <dbReference type="ARBA" id="ARBA00022692"/>
    </source>
</evidence>
<dbReference type="NCBIfam" id="NF002356">
    <property type="entry name" value="PRK01318.2-3"/>
    <property type="match status" value="1"/>
</dbReference>
<protein>
    <recommendedName>
        <fullName evidence="3 13">Membrane protein insertase YidC</fullName>
    </recommendedName>
    <alternativeName>
        <fullName evidence="12 13">Foldase YidC</fullName>
    </alternativeName>
    <alternativeName>
        <fullName evidence="11 13">Membrane integrase YidC</fullName>
    </alternativeName>
    <alternativeName>
        <fullName evidence="13">Membrane protein YidC</fullName>
    </alternativeName>
</protein>
<feature type="compositionally biased region" description="Basic residues" evidence="14">
    <location>
        <begin position="582"/>
        <end position="596"/>
    </location>
</feature>
<name>A0ABV5CJX4_9SPHI</name>
<feature type="domain" description="Membrane insertase YidC N-terminal" evidence="16">
    <location>
        <begin position="95"/>
        <end position="362"/>
    </location>
</feature>
<evidence type="ECO:0000259" key="15">
    <source>
        <dbReference type="Pfam" id="PF02096"/>
    </source>
</evidence>
<keyword evidence="7 13" id="KW-0653">Protein transport</keyword>
<evidence type="ECO:0000256" key="10">
    <source>
        <dbReference type="ARBA" id="ARBA00023186"/>
    </source>
</evidence>
<gene>
    <name evidence="13 17" type="primary">yidC</name>
    <name evidence="17" type="ORF">WKR92_13765</name>
</gene>
<dbReference type="InterPro" id="IPR019998">
    <property type="entry name" value="Membr_insert_YidC"/>
</dbReference>
<dbReference type="InterPro" id="IPR028053">
    <property type="entry name" value="Membr_insert_YidC_N"/>
</dbReference>
<dbReference type="Gene3D" id="2.70.98.90">
    <property type="match status" value="1"/>
</dbReference>
<dbReference type="PRINTS" id="PR00701">
    <property type="entry name" value="60KDINNERMP"/>
</dbReference>
<dbReference type="HAMAP" id="MF_01810">
    <property type="entry name" value="YidC_type1"/>
    <property type="match status" value="1"/>
</dbReference>
<dbReference type="RefSeq" id="WP_375558424.1">
    <property type="nucleotide sequence ID" value="NZ_JBBVGT010000003.1"/>
</dbReference>
<proteinExistence type="inferred from homology"/>
<dbReference type="EMBL" id="JBBVGT010000003">
    <property type="protein sequence ID" value="MFB5946895.1"/>
    <property type="molecule type" value="Genomic_DNA"/>
</dbReference>
<evidence type="ECO:0000313" key="17">
    <source>
        <dbReference type="EMBL" id="MFB5946895.1"/>
    </source>
</evidence>
<keyword evidence="9 13" id="KW-0472">Membrane</keyword>
<evidence type="ECO:0000313" key="18">
    <source>
        <dbReference type="Proteomes" id="UP001580928"/>
    </source>
</evidence>
<evidence type="ECO:0000256" key="5">
    <source>
        <dbReference type="ARBA" id="ARBA00022475"/>
    </source>
</evidence>
<evidence type="ECO:0000256" key="14">
    <source>
        <dbReference type="SAM" id="MobiDB-lite"/>
    </source>
</evidence>
<dbReference type="CDD" id="cd19961">
    <property type="entry name" value="EcYidC-like_peri"/>
    <property type="match status" value="1"/>
</dbReference>
<accession>A0ABV5CJX4</accession>
<sequence length="627" mass="70465">MDRNTFTGLFLMLLIIVGSVYLLRPSEEELKREQLLQDSIARAKSAPAAGADTQTVNAATDSTALLDSNRVASSQDSIPATGPFGSAKNGTARTISLENELIKVNISNKGGRIESVELQDETDYLGNPLIMFEGDQNTFGLQFSTAGVNVNTNDLYFETTSQDVQVNSGDSATVSLRLNYGDGKYIDYIYSLKAESYQVSLNIVTKGMQDVVAPTQTSLLLNWSATLGQKEKDLSNEQRYASVYYRTAEEDVENLSTGKDDKEDIGKTQWVSFKQHFFSNTLIADQFFEGGTVEVKTVPDTDVVKAYSTNLNLAFARQDINNYPLRFYFGPNKYSTLKNQGLALEQQVDLGWGPMKWINRFITLPVFNVLEDFHLGYGLIILILTVLLKLLLSPLSYKSYVSMAKMRVLKPEMDEIKEKVGSDNPTLLQQEYLKLYKQAGVNPMGGCIPMLLQMPFTIAFFFFFPNLFELRGESFLWMNDLSTYDAVITFKPIFGIGHISLMVVLMTLATLLSTWYNNSVSGVTGQMKYIGYFMPLIFLFVLNSFPSGLTYYYFLSTVFTFGQQFTIRQFIDDEKIHAKIQEHKKKPETKKKKSGFQKRMEDYMRQQQAAAGKQSGSVSKTGGAKKK</sequence>
<dbReference type="Proteomes" id="UP001580928">
    <property type="component" value="Unassembled WGS sequence"/>
</dbReference>
<dbReference type="InterPro" id="IPR001708">
    <property type="entry name" value="YidC/ALB3/OXA1/COX18"/>
</dbReference>
<dbReference type="Pfam" id="PF14849">
    <property type="entry name" value="YidC_periplas"/>
    <property type="match status" value="1"/>
</dbReference>
<comment type="caution">
    <text evidence="17">The sequence shown here is derived from an EMBL/GenBank/DDBJ whole genome shotgun (WGS) entry which is preliminary data.</text>
</comment>
<feature type="transmembrane region" description="Helical" evidence="13">
    <location>
        <begin position="447"/>
        <end position="468"/>
    </location>
</feature>
<reference evidence="17 18" key="1">
    <citation type="submission" date="2024-04" db="EMBL/GenBank/DDBJ databases">
        <title>Albibacterium profundi sp. nov., isolated from sediment of the Challenger Deep of Mariana Trench.</title>
        <authorList>
            <person name="Wang Y."/>
        </authorList>
    </citation>
    <scope>NUCLEOTIDE SEQUENCE [LARGE SCALE GENOMIC DNA]</scope>
    <source>
        <strain evidence="17 18">RHL897</strain>
    </source>
</reference>